<proteinExistence type="predicted"/>
<dbReference type="SUPFAM" id="SSF52047">
    <property type="entry name" value="RNI-like"/>
    <property type="match status" value="1"/>
</dbReference>
<dbReference type="EMBL" id="ML210155">
    <property type="protein sequence ID" value="TFK28488.1"/>
    <property type="molecule type" value="Genomic_DNA"/>
</dbReference>
<reference evidence="1 2" key="1">
    <citation type="journal article" date="2019" name="Nat. Ecol. Evol.">
        <title>Megaphylogeny resolves global patterns of mushroom evolution.</title>
        <authorList>
            <person name="Varga T."/>
            <person name="Krizsan K."/>
            <person name="Foldi C."/>
            <person name="Dima B."/>
            <person name="Sanchez-Garcia M."/>
            <person name="Sanchez-Ramirez S."/>
            <person name="Szollosi G.J."/>
            <person name="Szarkandi J.G."/>
            <person name="Papp V."/>
            <person name="Albert L."/>
            <person name="Andreopoulos W."/>
            <person name="Angelini C."/>
            <person name="Antonin V."/>
            <person name="Barry K.W."/>
            <person name="Bougher N.L."/>
            <person name="Buchanan P."/>
            <person name="Buyck B."/>
            <person name="Bense V."/>
            <person name="Catcheside P."/>
            <person name="Chovatia M."/>
            <person name="Cooper J."/>
            <person name="Damon W."/>
            <person name="Desjardin D."/>
            <person name="Finy P."/>
            <person name="Geml J."/>
            <person name="Haridas S."/>
            <person name="Hughes K."/>
            <person name="Justo A."/>
            <person name="Karasinski D."/>
            <person name="Kautmanova I."/>
            <person name="Kiss B."/>
            <person name="Kocsube S."/>
            <person name="Kotiranta H."/>
            <person name="LaButti K.M."/>
            <person name="Lechner B.E."/>
            <person name="Liimatainen K."/>
            <person name="Lipzen A."/>
            <person name="Lukacs Z."/>
            <person name="Mihaltcheva S."/>
            <person name="Morgado L.N."/>
            <person name="Niskanen T."/>
            <person name="Noordeloos M.E."/>
            <person name="Ohm R.A."/>
            <person name="Ortiz-Santana B."/>
            <person name="Ovrebo C."/>
            <person name="Racz N."/>
            <person name="Riley R."/>
            <person name="Savchenko A."/>
            <person name="Shiryaev A."/>
            <person name="Soop K."/>
            <person name="Spirin V."/>
            <person name="Szebenyi C."/>
            <person name="Tomsovsky M."/>
            <person name="Tulloss R.E."/>
            <person name="Uehling J."/>
            <person name="Grigoriev I.V."/>
            <person name="Vagvolgyi C."/>
            <person name="Papp T."/>
            <person name="Martin F.M."/>
            <person name="Miettinen O."/>
            <person name="Hibbett D.S."/>
            <person name="Nagy L.G."/>
        </authorList>
    </citation>
    <scope>NUCLEOTIDE SEQUENCE [LARGE SCALE GENOMIC DNA]</scope>
    <source>
        <strain evidence="1 2">CBS 121175</strain>
    </source>
</reference>
<evidence type="ECO:0000313" key="1">
    <source>
        <dbReference type="EMBL" id="TFK28488.1"/>
    </source>
</evidence>
<keyword evidence="2" id="KW-1185">Reference proteome</keyword>
<dbReference type="Proteomes" id="UP000307440">
    <property type="component" value="Unassembled WGS sequence"/>
</dbReference>
<evidence type="ECO:0000313" key="2">
    <source>
        <dbReference type="Proteomes" id="UP000307440"/>
    </source>
</evidence>
<evidence type="ECO:0008006" key="3">
    <source>
        <dbReference type="Google" id="ProtNLM"/>
    </source>
</evidence>
<accession>A0A5C3L6X1</accession>
<dbReference type="AlphaFoldDB" id="A0A5C3L6X1"/>
<protein>
    <recommendedName>
        <fullName evidence="3">F-box domain-containing protein</fullName>
    </recommendedName>
</protein>
<gene>
    <name evidence="1" type="ORF">FA15DRAFT_753402</name>
</gene>
<name>A0A5C3L6X1_COPMA</name>
<sequence length="434" mass="49995">MESSPTIPAEILDIILISLREDRHTLAVASTVCRRFGHLCQKLLFSRYRLADRGTRSSAAGDIQGHYHVPAHRRLLKTLESSPHLGPYVMSLSIGKIFDSQGRAIMSHDFRRALALTYPRLPNLRRLEINAPKRGYDWDDLPLRVPVGQTNLVSAITHLTLRNIHDVPIGFSKIFPGLEELCLEQVSFVGNEWVMDIQDQVEPTISLMHLRLAIDHLFVPWIFSVSSGISVQNLEELSIRNNFQSSIVLNFIFVQIMQEKNKSLWGTLESLELSDVGLGQSHPQMNVPETEVDLSKLTKLRNFRINASRLLSDTIPGSAERRIQWLTGWLEGLKACKHLQYFVCCFAELELMEDRPYTIFKTDHAPVLEEFLLEFQESLQICIKISVPERHKTHRENVFIEKYADMFPRLRLLDRFEINICYSTDFAFPSYYET</sequence>
<organism evidence="1 2">
    <name type="scientific">Coprinopsis marcescibilis</name>
    <name type="common">Agaric fungus</name>
    <name type="synonym">Psathyrella marcescibilis</name>
    <dbReference type="NCBI Taxonomy" id="230819"/>
    <lineage>
        <taxon>Eukaryota</taxon>
        <taxon>Fungi</taxon>
        <taxon>Dikarya</taxon>
        <taxon>Basidiomycota</taxon>
        <taxon>Agaricomycotina</taxon>
        <taxon>Agaricomycetes</taxon>
        <taxon>Agaricomycetidae</taxon>
        <taxon>Agaricales</taxon>
        <taxon>Agaricineae</taxon>
        <taxon>Psathyrellaceae</taxon>
        <taxon>Coprinopsis</taxon>
    </lineage>
</organism>
<dbReference type="OrthoDB" id="2745898at2759"/>